<keyword evidence="1" id="KW-0254">Endocytosis</keyword>
<feature type="domain" description="MHD" evidence="3">
    <location>
        <begin position="588"/>
        <end position="847"/>
    </location>
</feature>
<dbReference type="OrthoDB" id="331602at2759"/>
<dbReference type="PROSITE" id="PS51072">
    <property type="entry name" value="MHD"/>
    <property type="match status" value="1"/>
</dbReference>
<dbReference type="AlphaFoldDB" id="A0A9N9LAT4"/>
<comment type="caution">
    <text evidence="4">The sequence shown here is derived from an EMBL/GenBank/DDBJ whole genome shotgun (WGS) entry which is preliminary data.</text>
</comment>
<dbReference type="GO" id="GO:0032153">
    <property type="term" value="C:cell division site"/>
    <property type="evidence" value="ECO:0007669"/>
    <property type="project" value="TreeGrafter"/>
</dbReference>
<dbReference type="GO" id="GO:0030139">
    <property type="term" value="C:endocytic vesicle"/>
    <property type="evidence" value="ECO:0007669"/>
    <property type="project" value="TreeGrafter"/>
</dbReference>
<feature type="region of interest" description="Disordered" evidence="2">
    <location>
        <begin position="826"/>
        <end position="857"/>
    </location>
</feature>
<dbReference type="InterPro" id="IPR028565">
    <property type="entry name" value="MHD"/>
</dbReference>
<dbReference type="FunFam" id="1.20.1270.60:FF:000102">
    <property type="entry name" value="WGS project CABT00000000 data, contig 2.23"/>
    <property type="match status" value="1"/>
</dbReference>
<dbReference type="PANTHER" id="PTHR23065">
    <property type="entry name" value="PROLINE-SERINE-THREONINE PHOSPHATASE INTERACTING PROTEIN 1"/>
    <property type="match status" value="1"/>
</dbReference>
<protein>
    <recommendedName>
        <fullName evidence="3">MHD domain-containing protein</fullName>
    </recommendedName>
</protein>
<dbReference type="SUPFAM" id="SSF103657">
    <property type="entry name" value="BAR/IMD domain-like"/>
    <property type="match status" value="1"/>
</dbReference>
<evidence type="ECO:0000259" key="3">
    <source>
        <dbReference type="PROSITE" id="PS51072"/>
    </source>
</evidence>
<feature type="region of interest" description="Disordered" evidence="2">
    <location>
        <begin position="307"/>
        <end position="444"/>
    </location>
</feature>
<evidence type="ECO:0000313" key="4">
    <source>
        <dbReference type="EMBL" id="CAG8960825.1"/>
    </source>
</evidence>
<organism evidence="4 5">
    <name type="scientific">Hymenoscyphus fraxineus</name>
    <dbReference type="NCBI Taxonomy" id="746836"/>
    <lineage>
        <taxon>Eukaryota</taxon>
        <taxon>Fungi</taxon>
        <taxon>Dikarya</taxon>
        <taxon>Ascomycota</taxon>
        <taxon>Pezizomycotina</taxon>
        <taxon>Leotiomycetes</taxon>
        <taxon>Helotiales</taxon>
        <taxon>Helotiaceae</taxon>
        <taxon>Hymenoscyphus</taxon>
    </lineage>
</organism>
<dbReference type="PANTHER" id="PTHR23065:SF54">
    <property type="entry name" value="SUPPRESSOR OF YEAST PROFILIN DELETION"/>
    <property type="match status" value="1"/>
</dbReference>
<gene>
    <name evidence="4" type="ORF">HYFRA_00002362</name>
</gene>
<keyword evidence="5" id="KW-1185">Reference proteome</keyword>
<evidence type="ECO:0000313" key="5">
    <source>
        <dbReference type="Proteomes" id="UP000696280"/>
    </source>
</evidence>
<reference evidence="4" key="1">
    <citation type="submission" date="2021-07" db="EMBL/GenBank/DDBJ databases">
        <authorList>
            <person name="Durling M."/>
        </authorList>
    </citation>
    <scope>NUCLEOTIDE SEQUENCE</scope>
</reference>
<dbReference type="CDD" id="cd07650">
    <property type="entry name" value="F-BAR_Syp1p_like"/>
    <property type="match status" value="1"/>
</dbReference>
<dbReference type="GO" id="GO:0005886">
    <property type="term" value="C:plasma membrane"/>
    <property type="evidence" value="ECO:0007669"/>
    <property type="project" value="TreeGrafter"/>
</dbReference>
<feature type="region of interest" description="Disordered" evidence="2">
    <location>
        <begin position="554"/>
        <end position="581"/>
    </location>
</feature>
<dbReference type="InterPro" id="IPR027267">
    <property type="entry name" value="AH/BAR_dom_sf"/>
</dbReference>
<feature type="region of interest" description="Disordered" evidence="2">
    <location>
        <begin position="252"/>
        <end position="292"/>
    </location>
</feature>
<dbReference type="EMBL" id="CAJVRL010000103">
    <property type="protein sequence ID" value="CAG8960825.1"/>
    <property type="molecule type" value="Genomic_DNA"/>
</dbReference>
<feature type="compositionally biased region" description="Polar residues" evidence="2">
    <location>
        <begin position="554"/>
        <end position="577"/>
    </location>
</feature>
<dbReference type="GO" id="GO:0006897">
    <property type="term" value="P:endocytosis"/>
    <property type="evidence" value="ECO:0007669"/>
    <property type="project" value="UniProtKB-KW"/>
</dbReference>
<evidence type="ECO:0000256" key="2">
    <source>
        <dbReference type="SAM" id="MobiDB-lite"/>
    </source>
</evidence>
<feature type="compositionally biased region" description="Polar residues" evidence="2">
    <location>
        <begin position="273"/>
        <end position="285"/>
    </location>
</feature>
<name>A0A9N9LAT4_9HELO</name>
<sequence length="877" mass="95181">MEALTRQEYPAMLERLQPAAAVLKFNERVKKLGKTNSEIADWLQERRKIEEAYVAGLKKLVRRPLQDVGTELGVFEVPWRKIVASTEEIASSHHALAQRIEKDVEQPLRNFSSTNREMQQMSTVQGNLGAMAKELDAAQERSNKLAQKGGKASAAKVDQAAVKLQVAEQQWNSQAPFIFETLQALDERRLNHLRDVLTQYETHQADQIERCRVTVEETLTTLLEVETDQEIRNWSEATVAGRPITERRARQLSEAEGGNAANVPPLTPPARSIHTSHGDNQSQHSTKPEKENLKSRFGTMMSRRRQSIHGGLPSFGRAPSPSKGGFVSFGRGNSGSREGQPTPSPRASSSNLHDPPLREHRLTSLPESPPNVSPTRATNGTNGVTPETSHISDSLPARPQTSGANGSTMGSLANFSEYRATTSGSTAQGQDAKTDAEGFSVPPPQLDAISQAQQEAAQELEQPQFKLDIRNEPIPEQDADAQAALSNVANTLRSSQMATPNRKAGTVRGRRDVRSTIFVPSPNTVPSNPEPAQPPMPNSPSFISGRNAALAALSSSDQRNASVSDTTSIRSGHSLTSHAPIRHAEMHNVGLNASVIEHMSASFENGIVKTSRIAGEIAFTYIKNTDDDAPLTPETEVIKVNNFPNLEAIGMNHTFVHPVSAEKPDEFKINLASVTSRSSVGLSYRVHTDDSNIPGHGPLFIKPAWKQLSDKLQLLVEYGANPALGTQPISFKNLMIVATYEGAKAASCQTKPNGIHIRDKHYVYWRLGDVTLGQTSHKVICRLTGAEGAVPTPGRIEARWEISGPDANGLALGSGISLSKFEVSKGKEKEEAGSDNDPFADESLGVPKLPSSPAGGWVGLETSRKFVSEKYVAIEGV</sequence>
<dbReference type="InterPro" id="IPR018808">
    <property type="entry name" value="Muniscin_C"/>
</dbReference>
<dbReference type="Pfam" id="PF10291">
    <property type="entry name" value="muHD"/>
    <property type="match status" value="1"/>
</dbReference>
<dbReference type="GO" id="GO:0032185">
    <property type="term" value="P:septin cytoskeleton organization"/>
    <property type="evidence" value="ECO:0007669"/>
    <property type="project" value="TreeGrafter"/>
</dbReference>
<dbReference type="Gene3D" id="1.20.1270.60">
    <property type="entry name" value="Arfaptin homology (AH) domain/BAR domain"/>
    <property type="match status" value="1"/>
</dbReference>
<feature type="compositionally biased region" description="Polar residues" evidence="2">
    <location>
        <begin position="334"/>
        <end position="352"/>
    </location>
</feature>
<dbReference type="InterPro" id="IPR001060">
    <property type="entry name" value="FCH_dom"/>
</dbReference>
<evidence type="ECO:0000256" key="1">
    <source>
        <dbReference type="ARBA" id="ARBA00022583"/>
    </source>
</evidence>
<proteinExistence type="predicted"/>
<dbReference type="Pfam" id="PF00611">
    <property type="entry name" value="FCH"/>
    <property type="match status" value="1"/>
</dbReference>
<dbReference type="Proteomes" id="UP000696280">
    <property type="component" value="Unassembled WGS sequence"/>
</dbReference>
<feature type="compositionally biased region" description="Polar residues" evidence="2">
    <location>
        <begin position="399"/>
        <end position="431"/>
    </location>
</feature>
<feature type="compositionally biased region" description="Polar residues" evidence="2">
    <location>
        <begin position="373"/>
        <end position="392"/>
    </location>
</feature>
<accession>A0A9N9LAT4</accession>